<dbReference type="InterPro" id="IPR013083">
    <property type="entry name" value="Znf_RING/FYVE/PHD"/>
</dbReference>
<dbReference type="Proteomes" id="UP000660262">
    <property type="component" value="Unassembled WGS sequence"/>
</dbReference>
<comment type="caution">
    <text evidence="1">The sequence shown here is derived from an EMBL/GenBank/DDBJ whole genome shotgun (WGS) entry which is preliminary data.</text>
</comment>
<protein>
    <recommendedName>
        <fullName evidence="3">RING-type domain-containing protein</fullName>
    </recommendedName>
</protein>
<accession>A0A830HQR3</accession>
<dbReference type="PANTHER" id="PTHR46764:SF2">
    <property type="entry name" value="E3 UBIQUITIN-PROTEIN LIGASE BAH1-LIKE-RELATED"/>
    <property type="match status" value="1"/>
</dbReference>
<evidence type="ECO:0000313" key="2">
    <source>
        <dbReference type="Proteomes" id="UP000660262"/>
    </source>
</evidence>
<dbReference type="OrthoDB" id="6105938at2759"/>
<gene>
    <name evidence="1" type="ORF">PPROV_000777200</name>
</gene>
<dbReference type="Gene3D" id="3.30.40.10">
    <property type="entry name" value="Zinc/RING finger domain, C3HC4 (zinc finger)"/>
    <property type="match status" value="1"/>
</dbReference>
<dbReference type="EMBL" id="BNJQ01000023">
    <property type="protein sequence ID" value="GHP09035.1"/>
    <property type="molecule type" value="Genomic_DNA"/>
</dbReference>
<evidence type="ECO:0008006" key="3">
    <source>
        <dbReference type="Google" id="ProtNLM"/>
    </source>
</evidence>
<reference evidence="1" key="1">
    <citation type="submission" date="2020-10" db="EMBL/GenBank/DDBJ databases">
        <title>Unveiling of a novel bifunctional photoreceptor, Dualchrome1, isolated from a cosmopolitan green alga.</title>
        <authorList>
            <person name="Suzuki S."/>
            <person name="Kawachi M."/>
        </authorList>
    </citation>
    <scope>NUCLEOTIDE SEQUENCE</scope>
    <source>
        <strain evidence="1">NIES 2893</strain>
    </source>
</reference>
<evidence type="ECO:0000313" key="1">
    <source>
        <dbReference type="EMBL" id="GHP09035.1"/>
    </source>
</evidence>
<keyword evidence="2" id="KW-1185">Reference proteome</keyword>
<organism evidence="1 2">
    <name type="scientific">Pycnococcus provasolii</name>
    <dbReference type="NCBI Taxonomy" id="41880"/>
    <lineage>
        <taxon>Eukaryota</taxon>
        <taxon>Viridiplantae</taxon>
        <taxon>Chlorophyta</taxon>
        <taxon>Pseudoscourfieldiophyceae</taxon>
        <taxon>Pseudoscourfieldiales</taxon>
        <taxon>Pycnococcaceae</taxon>
        <taxon>Pycnococcus</taxon>
    </lineage>
</organism>
<dbReference type="PANTHER" id="PTHR46764">
    <property type="entry name" value="E3 UBIQUITIN-PROTEIN LIGASE BAH1"/>
    <property type="match status" value="1"/>
</dbReference>
<dbReference type="InterPro" id="IPR033326">
    <property type="entry name" value="BAH1"/>
</dbReference>
<sequence>MLIYHLHQHTDRIPEVVHKAHGLACGHFCCARCLEQAAKVKGGQSLTEARDSARCPQCRRPGVFKDAMALPQLDQLVREHIGEAAYRERKRSAAHELREAREAELLKSGVWPFV</sequence>
<dbReference type="SUPFAM" id="SSF57850">
    <property type="entry name" value="RING/U-box"/>
    <property type="match status" value="1"/>
</dbReference>
<name>A0A830HQR3_9CHLO</name>
<dbReference type="AlphaFoldDB" id="A0A830HQR3"/>
<proteinExistence type="predicted"/>